<evidence type="ECO:0000313" key="22">
    <source>
        <dbReference type="EMBL" id="GAB0189241.1"/>
    </source>
</evidence>
<dbReference type="GO" id="GO:0008514">
    <property type="term" value="F:organic anion transmembrane transporter activity"/>
    <property type="evidence" value="ECO:0007669"/>
    <property type="project" value="UniProtKB-ARBA"/>
</dbReference>
<dbReference type="InterPro" id="IPR013525">
    <property type="entry name" value="ABC2_TM"/>
</dbReference>
<dbReference type="FunFam" id="1.10.357.140:FF:000003">
    <property type="entry name" value="4-hydroxybenzoate polyprenyltransferase, mitochondrial"/>
    <property type="match status" value="1"/>
</dbReference>
<dbReference type="InterPro" id="IPR030470">
    <property type="entry name" value="UbiA_prenylTrfase_CS"/>
</dbReference>
<dbReference type="CDD" id="cd03213">
    <property type="entry name" value="ABCG_EPDR"/>
    <property type="match status" value="1"/>
</dbReference>
<feature type="transmembrane region" description="Helical" evidence="19">
    <location>
        <begin position="33"/>
        <end position="52"/>
    </location>
</feature>
<dbReference type="InterPro" id="IPR003439">
    <property type="entry name" value="ABC_transporter-like_ATP-bd"/>
</dbReference>
<keyword evidence="7" id="KW-0813">Transport</keyword>
<evidence type="ECO:0000259" key="21">
    <source>
        <dbReference type="PROSITE" id="PS50893"/>
    </source>
</evidence>
<dbReference type="NCBIfam" id="TIGR01474">
    <property type="entry name" value="ubiA_proteo"/>
    <property type="match status" value="1"/>
</dbReference>
<keyword evidence="13 19" id="KW-1133">Transmembrane helix</keyword>
<feature type="domain" description="ABC transporter" evidence="21">
    <location>
        <begin position="473"/>
        <end position="739"/>
    </location>
</feature>
<dbReference type="InterPro" id="IPR044878">
    <property type="entry name" value="UbiA_sf"/>
</dbReference>
<comment type="catalytic activity">
    <reaction evidence="17">
        <text>all-trans-nonaprenyl diphosphate + 4-hydroxybenzoate = 4-hydroxy-3-(all-trans-nonaprenyl)benzoate + diphosphate</text>
        <dbReference type="Rhea" id="RHEA:17709"/>
        <dbReference type="ChEBI" id="CHEBI:17879"/>
        <dbReference type="ChEBI" id="CHEBI:33019"/>
        <dbReference type="ChEBI" id="CHEBI:58391"/>
        <dbReference type="ChEBI" id="CHEBI:84502"/>
        <dbReference type="EC" id="2.5.1.39"/>
    </reaction>
    <physiologicalReaction direction="left-to-right" evidence="17">
        <dbReference type="Rhea" id="RHEA:17710"/>
    </physiologicalReaction>
</comment>
<feature type="transmembrane region" description="Helical" evidence="19">
    <location>
        <begin position="130"/>
        <end position="147"/>
    </location>
</feature>
<dbReference type="SMART" id="SM00382">
    <property type="entry name" value="AAA"/>
    <property type="match status" value="1"/>
</dbReference>
<evidence type="ECO:0000256" key="13">
    <source>
        <dbReference type="ARBA" id="ARBA00022989"/>
    </source>
</evidence>
<dbReference type="Gene3D" id="1.20.120.1780">
    <property type="entry name" value="UbiA prenyltransferase"/>
    <property type="match status" value="1"/>
</dbReference>
<dbReference type="NCBIfam" id="TIGR01571">
    <property type="entry name" value="A_thal_Cys_rich"/>
    <property type="match status" value="2"/>
</dbReference>
<evidence type="ECO:0000256" key="10">
    <source>
        <dbReference type="ARBA" id="ARBA00022692"/>
    </source>
</evidence>
<dbReference type="Pfam" id="PF01040">
    <property type="entry name" value="UbiA"/>
    <property type="match status" value="1"/>
</dbReference>
<dbReference type="Gene3D" id="1.10.357.140">
    <property type="entry name" value="UbiA prenyltransferase"/>
    <property type="match status" value="1"/>
</dbReference>
<keyword evidence="10 19" id="KW-0812">Transmembrane</keyword>
<dbReference type="InterPro" id="IPR006370">
    <property type="entry name" value="HB_polyprenyltransferase-like"/>
</dbReference>
<name>A0ABC9WVB6_GRUJA</name>
<dbReference type="EMBL" id="BAAFJT010000004">
    <property type="protein sequence ID" value="GAB0189241.1"/>
    <property type="molecule type" value="Genomic_DNA"/>
</dbReference>
<gene>
    <name evidence="19" type="primary">COQ2</name>
    <name evidence="22" type="ORF">GRJ2_001389400</name>
</gene>
<keyword evidence="19" id="KW-0496">Mitochondrion</keyword>
<dbReference type="InterPro" id="IPR003593">
    <property type="entry name" value="AAA+_ATPase"/>
</dbReference>
<dbReference type="InterPro" id="IPR039653">
    <property type="entry name" value="Prenyltransferase"/>
</dbReference>
<comment type="catalytic activity">
    <reaction evidence="18">
        <text>an all-trans-polyprenyl diphosphate + 4-hydroxybenzoate = a 4-hydroxy-3-(all-trans-polyprenyl)benzoate + diphosphate</text>
        <dbReference type="Rhea" id="RHEA:44504"/>
        <dbReference type="Rhea" id="RHEA-COMP:9514"/>
        <dbReference type="Rhea" id="RHEA-COMP:9564"/>
        <dbReference type="ChEBI" id="CHEBI:17879"/>
        <dbReference type="ChEBI" id="CHEBI:33019"/>
        <dbReference type="ChEBI" id="CHEBI:58914"/>
        <dbReference type="ChEBI" id="CHEBI:78396"/>
        <dbReference type="EC" id="2.5.1.39"/>
    </reaction>
    <physiologicalReaction direction="left-to-right" evidence="18">
        <dbReference type="Rhea" id="RHEA:44505"/>
    </physiologicalReaction>
</comment>
<dbReference type="InterPro" id="IPR000537">
    <property type="entry name" value="UbiA_prenyltransferase"/>
</dbReference>
<dbReference type="GO" id="GO:0008412">
    <property type="term" value="F:4-hydroxybenzoate polyprenyltransferase activity"/>
    <property type="evidence" value="ECO:0007669"/>
    <property type="project" value="UniProtKB-EC"/>
</dbReference>
<accession>A0ABC9WVB6</accession>
<dbReference type="PROSITE" id="PS00943">
    <property type="entry name" value="UBIA"/>
    <property type="match status" value="1"/>
</dbReference>
<organism evidence="22 23">
    <name type="scientific">Grus japonensis</name>
    <name type="common">Japanese crane</name>
    <name type="synonym">Red-crowned crane</name>
    <dbReference type="NCBI Taxonomy" id="30415"/>
    <lineage>
        <taxon>Eukaryota</taxon>
        <taxon>Metazoa</taxon>
        <taxon>Chordata</taxon>
        <taxon>Craniata</taxon>
        <taxon>Vertebrata</taxon>
        <taxon>Euteleostomi</taxon>
        <taxon>Archelosauria</taxon>
        <taxon>Archosauria</taxon>
        <taxon>Dinosauria</taxon>
        <taxon>Saurischia</taxon>
        <taxon>Theropoda</taxon>
        <taxon>Coelurosauria</taxon>
        <taxon>Aves</taxon>
        <taxon>Neognathae</taxon>
        <taxon>Neoaves</taxon>
        <taxon>Gruiformes</taxon>
        <taxon>Gruidae</taxon>
        <taxon>Grus</taxon>
    </lineage>
</organism>
<dbReference type="InterPro" id="IPR006461">
    <property type="entry name" value="PLAC_motif_containing"/>
</dbReference>
<reference evidence="22 23" key="1">
    <citation type="submission" date="2024-06" db="EMBL/GenBank/DDBJ databases">
        <title>The draft genome of Grus japonensis, version 3.</title>
        <authorList>
            <person name="Nabeshima K."/>
            <person name="Suzuki S."/>
            <person name="Onuma M."/>
        </authorList>
    </citation>
    <scope>NUCLEOTIDE SEQUENCE [LARGE SCALE GENOMIC DNA]</scope>
    <source>
        <strain evidence="22 23">451A</strain>
    </source>
</reference>
<feature type="transmembrane region" description="Helical" evidence="19">
    <location>
        <begin position="850"/>
        <end position="870"/>
    </location>
</feature>
<dbReference type="PANTHER" id="PTHR11048">
    <property type="entry name" value="PRENYLTRANSFERASES"/>
    <property type="match status" value="1"/>
</dbReference>
<evidence type="ECO:0000313" key="23">
    <source>
        <dbReference type="Proteomes" id="UP001623348"/>
    </source>
</evidence>
<dbReference type="CDD" id="cd13959">
    <property type="entry name" value="PT_UbiA_COQ2"/>
    <property type="match status" value="1"/>
</dbReference>
<evidence type="ECO:0000256" key="5">
    <source>
        <dbReference type="ARBA" id="ARBA00005985"/>
    </source>
</evidence>
<dbReference type="GO" id="GO:0006744">
    <property type="term" value="P:ubiquinone biosynthetic process"/>
    <property type="evidence" value="ECO:0007669"/>
    <property type="project" value="UniProtKB-UniRule"/>
</dbReference>
<dbReference type="Proteomes" id="UP001623348">
    <property type="component" value="Unassembled WGS sequence"/>
</dbReference>
<feature type="transmembrane region" description="Helical" evidence="19">
    <location>
        <begin position="1057"/>
        <end position="1076"/>
    </location>
</feature>
<evidence type="ECO:0000256" key="6">
    <source>
        <dbReference type="ARBA" id="ARBA00009024"/>
    </source>
</evidence>
<keyword evidence="14 19" id="KW-0472">Membrane</keyword>
<keyword evidence="8 19" id="KW-0808">Transferase</keyword>
<evidence type="ECO:0000256" key="7">
    <source>
        <dbReference type="ARBA" id="ARBA00022448"/>
    </source>
</evidence>
<evidence type="ECO:0000256" key="17">
    <source>
        <dbReference type="ARBA" id="ARBA00050454"/>
    </source>
</evidence>
<dbReference type="SUPFAM" id="SSF52540">
    <property type="entry name" value="P-loop containing nucleoside triphosphate hydrolases"/>
    <property type="match status" value="1"/>
</dbReference>
<feature type="chain" id="PRO_5044848075" description="4-hydroxybenzoate polyprenyltransferase, mitochondrial" evidence="20">
    <location>
        <begin position="24"/>
        <end position="1081"/>
    </location>
</feature>
<keyword evidence="15 19" id="KW-0414">Isoprene biosynthesis</keyword>
<comment type="function">
    <text evidence="19">Catalyzes the prenylation of para-hydroxybenzoate (PHB) with an all-trans polyprenyl group. Mediates the second step in the final reaction sequence of coenzyme Q (CoQ) biosynthesis, which is the condensation of the polyisoprenoid side chain with PHB, generating the first membrane-bound Q intermediate.</text>
</comment>
<dbReference type="Pfam" id="PF04749">
    <property type="entry name" value="PLAC8"/>
    <property type="match status" value="1"/>
</dbReference>
<proteinExistence type="inferred from homology"/>
<evidence type="ECO:0000256" key="18">
    <source>
        <dbReference type="ARBA" id="ARBA00051182"/>
    </source>
</evidence>
<dbReference type="GO" id="GO:0016324">
    <property type="term" value="C:apical plasma membrane"/>
    <property type="evidence" value="ECO:0007669"/>
    <property type="project" value="UniProtKB-ARBA"/>
</dbReference>
<comment type="similarity">
    <text evidence="5 19">Belongs to the UbiA prenyltransferase family.</text>
</comment>
<dbReference type="Pfam" id="PF19055">
    <property type="entry name" value="ABC2_membrane_7"/>
    <property type="match status" value="1"/>
</dbReference>
<evidence type="ECO:0000256" key="1">
    <source>
        <dbReference type="ARBA" id="ARBA00001946"/>
    </source>
</evidence>
<dbReference type="Pfam" id="PF01061">
    <property type="entry name" value="ABC2_membrane"/>
    <property type="match status" value="1"/>
</dbReference>
<keyword evidence="12 22" id="KW-0067">ATP-binding</keyword>
<dbReference type="Pfam" id="PF00005">
    <property type="entry name" value="ABC_tran"/>
    <property type="match status" value="1"/>
</dbReference>
<evidence type="ECO:0000256" key="11">
    <source>
        <dbReference type="ARBA" id="ARBA00022741"/>
    </source>
</evidence>
<evidence type="ECO:0000256" key="14">
    <source>
        <dbReference type="ARBA" id="ARBA00023136"/>
    </source>
</evidence>
<dbReference type="InterPro" id="IPR027417">
    <property type="entry name" value="P-loop_NTPase"/>
</dbReference>
<dbReference type="FunFam" id="3.40.50.300:FF:000622">
    <property type="entry name" value="ATP-binding cassette sub-family G member 2"/>
    <property type="match status" value="1"/>
</dbReference>
<evidence type="ECO:0000256" key="4">
    <source>
        <dbReference type="ARBA" id="ARBA00005814"/>
    </source>
</evidence>
<dbReference type="Gene3D" id="3.40.50.300">
    <property type="entry name" value="P-loop containing nucleotide triphosphate hydrolases"/>
    <property type="match status" value="1"/>
</dbReference>
<dbReference type="GO" id="GO:0008299">
    <property type="term" value="P:isoprenoid biosynthetic process"/>
    <property type="evidence" value="ECO:0007669"/>
    <property type="project" value="UniProtKB-UniRule"/>
</dbReference>
<keyword evidence="9 19" id="KW-0831">Ubiquinone biosynthesis</keyword>
<evidence type="ECO:0000256" key="16">
    <source>
        <dbReference type="ARBA" id="ARBA00049890"/>
    </source>
</evidence>
<evidence type="ECO:0000256" key="20">
    <source>
        <dbReference type="SAM" id="SignalP"/>
    </source>
</evidence>
<comment type="similarity">
    <text evidence="4">Belongs to the ABC transporter superfamily. ABCG family. Eye pigment precursor importer (TC 3.A.1.204) subfamily.</text>
</comment>
<comment type="subcellular location">
    <subcellularLocation>
        <location evidence="2">Membrane</location>
        <topology evidence="2">Multi-pass membrane protein</topology>
    </subcellularLocation>
    <subcellularLocation>
        <location evidence="19">Mitochondrion inner membrane</location>
        <topology evidence="19">Multi-pass membrane protein</topology>
        <orientation evidence="19">Matrix side</orientation>
    </subcellularLocation>
</comment>
<dbReference type="EC" id="2.5.1.39" evidence="19"/>
<dbReference type="AlphaFoldDB" id="A0ABC9WVB6"/>
<comment type="catalytic activity">
    <reaction evidence="16">
        <text>all-trans-decaprenyl diphosphate + 4-hydroxybenzoate = 4-hydroxy-3-(all-trans-decaprenyl)benzoate + diphosphate</text>
        <dbReference type="Rhea" id="RHEA:44564"/>
        <dbReference type="ChEBI" id="CHEBI:17879"/>
        <dbReference type="ChEBI" id="CHEBI:33019"/>
        <dbReference type="ChEBI" id="CHEBI:60721"/>
        <dbReference type="ChEBI" id="CHEBI:84503"/>
        <dbReference type="EC" id="2.5.1.39"/>
    </reaction>
    <physiologicalReaction direction="left-to-right" evidence="16">
        <dbReference type="Rhea" id="RHEA:44565"/>
    </physiologicalReaction>
</comment>
<feature type="transmembrane region" description="Helical" evidence="19">
    <location>
        <begin position="153"/>
        <end position="170"/>
    </location>
</feature>
<dbReference type="PROSITE" id="PS50893">
    <property type="entry name" value="ABC_TRANSPORTER_2"/>
    <property type="match status" value="1"/>
</dbReference>
<feature type="signal peptide" evidence="20">
    <location>
        <begin position="1"/>
        <end position="23"/>
    </location>
</feature>
<dbReference type="HAMAP" id="MF_01635">
    <property type="entry name" value="UbiA"/>
    <property type="match status" value="1"/>
</dbReference>
<comment type="caution">
    <text evidence="22">The sequence shown here is derived from an EMBL/GenBank/DDBJ whole genome shotgun (WGS) entry which is preliminary data.</text>
</comment>
<keyword evidence="23" id="KW-1185">Reference proteome</keyword>
<evidence type="ECO:0000256" key="9">
    <source>
        <dbReference type="ARBA" id="ARBA00022688"/>
    </source>
</evidence>
<protein>
    <recommendedName>
        <fullName evidence="19">4-hydroxybenzoate polyprenyltransferase, mitochondrial</fullName>
        <shortName evidence="19">4-HB polyprenyltransferase</shortName>
        <ecNumber evidence="19">2.5.1.39</ecNumber>
    </recommendedName>
    <alternativeName>
        <fullName evidence="19">Para-hydroxybenzoate--polyprenyltransferase</fullName>
        <shortName evidence="19">PHB:PPT</shortName>
        <shortName evidence="19">PHB:polyprenyltransferase</shortName>
    </alternativeName>
</protein>
<dbReference type="GO" id="GO:0015562">
    <property type="term" value="F:efflux transmembrane transporter activity"/>
    <property type="evidence" value="ECO:0007669"/>
    <property type="project" value="UniProtKB-ARBA"/>
</dbReference>
<feature type="transmembrane region" description="Helical" evidence="19">
    <location>
        <begin position="882"/>
        <end position="904"/>
    </location>
</feature>
<evidence type="ECO:0000256" key="12">
    <source>
        <dbReference type="ARBA" id="ARBA00022840"/>
    </source>
</evidence>
<comment type="similarity">
    <text evidence="6">Belongs to the cornifelin family.</text>
</comment>
<evidence type="ECO:0000256" key="8">
    <source>
        <dbReference type="ARBA" id="ARBA00022679"/>
    </source>
</evidence>
<evidence type="ECO:0000256" key="19">
    <source>
        <dbReference type="HAMAP-Rule" id="MF_03189"/>
    </source>
</evidence>
<keyword evidence="11" id="KW-0547">Nucleotide-binding</keyword>
<comment type="pathway">
    <text evidence="3 19">Cofactor biosynthesis; ubiquinone biosynthesis.</text>
</comment>
<dbReference type="GO" id="GO:0005524">
    <property type="term" value="F:ATP binding"/>
    <property type="evidence" value="ECO:0007669"/>
    <property type="project" value="UniProtKB-KW"/>
</dbReference>
<keyword evidence="19" id="KW-0999">Mitochondrion inner membrane</keyword>
<dbReference type="GO" id="GO:0005743">
    <property type="term" value="C:mitochondrial inner membrane"/>
    <property type="evidence" value="ECO:0007669"/>
    <property type="project" value="UniProtKB-SubCell"/>
</dbReference>
<keyword evidence="20" id="KW-0732">Signal</keyword>
<dbReference type="FunFam" id="1.20.120.1780:FF:000001">
    <property type="entry name" value="4-hydroxybenzoate octaprenyltransferase"/>
    <property type="match status" value="1"/>
</dbReference>
<evidence type="ECO:0000256" key="15">
    <source>
        <dbReference type="ARBA" id="ARBA00023229"/>
    </source>
</evidence>
<dbReference type="InterPro" id="IPR043926">
    <property type="entry name" value="ABCG_dom"/>
</dbReference>
<evidence type="ECO:0000256" key="3">
    <source>
        <dbReference type="ARBA" id="ARBA00004749"/>
    </source>
</evidence>
<dbReference type="PANTHER" id="PTHR11048:SF28">
    <property type="entry name" value="4-HYDROXYBENZOATE POLYPRENYLTRANSFERASE, MITOCHONDRIAL"/>
    <property type="match status" value="1"/>
</dbReference>
<feature type="transmembrane region" description="Helical" evidence="19">
    <location>
        <begin position="73"/>
        <end position="94"/>
    </location>
</feature>
<evidence type="ECO:0000256" key="2">
    <source>
        <dbReference type="ARBA" id="ARBA00004141"/>
    </source>
</evidence>
<comment type="cofactor">
    <cofactor evidence="1 19">
        <name>Mg(2+)</name>
        <dbReference type="ChEBI" id="CHEBI:18420"/>
    </cofactor>
</comment>
<sequence length="1081" mass="120079">MRVHQPAGTWLLYLPCTWSIGLAAEPGCLPDWHMLSLFGIGAVLMRGAGCTINDMWDRDYDKKVARTASRPLAAGDISTFQSFVFLGGQLSLALCVLLCLNYYSIVLGAASLSLVITYPLMKRVTYWPQLVLGLTFNWGALLGWSAIKGSCEWSVCLPLYLAGVMWTLVYDTIYAHQDKRDDIIIGVKSTALQFKEDTKQWLSGFSLAMLLSLCMAGMNCNQTFPYYSAVAAIGAHLAHQIYTLDIDKPEDCWKKFASNRTVGVLLFVGIVLGNLWKQKDFKNVEEPLENRGATGMAVPSVVTVQPQYNMVVPAVSRSMWQTGLMDCCTDCSVCCCGMFCFPCLACQVAGDMNECCLCGTSVAMRTLYRTRYNIPGSICSDFCVTMWCLMCSVCQIKRDINRRRELGIFCSKAEVRMAEGGAMPCRGQRGGKGLCLEVELLPGSGICGAFCFTCLGCQVAGDMDEFCLCGPSVAMRTLYRTRYNIPGSILGDWISIMCCPMCALCQLKRDINRRKELGMFCGIMRPGLNAILGPTGSGKSSLLDILAARKDPRGLSGDILINGAPQPANFKCTSGYVVQDDVVVGTLTVRENLKFSAALRLPKSVKEQEKDERVNQIIKELGLSKVADSKVGTQFTRGVSGGERKRTNIGMELITDPAILFLDEPTTGLDASTANAVLLLLKRMAIQGKTIIFSIHQPRYSIFRLSDNLTLLAAGRVLYHGPAQHAIGYFQSIGYKCEPYNNPADFFLDVINGDSTAVAMSKTDETNTAESTEEHTEYDKTLAEKLAEKYFNSAYYQETKAALENISPGNIKKTKAVFRQITYTNSFLHQLKWVSKRTFKNLVGNPQASIAQLCVTTFLGLVVGAIFFGLKEDSAGLQNRVGAMFFLTTNQCFSSISAIELFVVEKKIFTLFFLVKCLLINEQTLKIAGTNFCNRRTPSNIILKTCPNQTIFLGFETNSRSLLYNDVYPYDGVLHSHFYGTSHCSRTECGRCSKPAHDYRICFYDYLEDLLERSVFTHDKENSKLYGLMSKRWCTGEEYLKNQGIDASSWGLWQNHLALACMTVIFLTIAYLKLYFMKKFS</sequence>